<reference evidence="9" key="3">
    <citation type="submission" date="2022-06" db="UniProtKB">
        <authorList>
            <consortium name="EnsemblMetazoa"/>
        </authorList>
    </citation>
    <scope>IDENTIFICATION</scope>
</reference>
<dbReference type="SUPFAM" id="SSF48019">
    <property type="entry name" value="post-AAA+ oligomerization domain-like"/>
    <property type="match status" value="1"/>
</dbReference>
<dbReference type="InterPro" id="IPR050238">
    <property type="entry name" value="DNA_Rep/Repair_Clamp_Loader"/>
</dbReference>
<dbReference type="CDD" id="cd18140">
    <property type="entry name" value="HLD_clamp_RFC"/>
    <property type="match status" value="1"/>
</dbReference>
<keyword evidence="10" id="KW-1185">Reference proteome</keyword>
<keyword evidence="3" id="KW-0235">DNA replication</keyword>
<dbReference type="GO" id="GO:0005524">
    <property type="term" value="F:ATP binding"/>
    <property type="evidence" value="ECO:0007669"/>
    <property type="project" value="UniProtKB-KW"/>
</dbReference>
<dbReference type="InterPro" id="IPR003593">
    <property type="entry name" value="AAA+_ATPase"/>
</dbReference>
<evidence type="ECO:0000256" key="1">
    <source>
        <dbReference type="ARBA" id="ARBA00004123"/>
    </source>
</evidence>
<dbReference type="Gene3D" id="3.40.50.300">
    <property type="entry name" value="P-loop containing nucleotide triphosphate hydrolases"/>
    <property type="match status" value="1"/>
</dbReference>
<protein>
    <submittedName>
        <fullName evidence="8">Replication factor C subunit 4</fullName>
    </submittedName>
</protein>
<evidence type="ECO:0000256" key="5">
    <source>
        <dbReference type="ARBA" id="ARBA00022840"/>
    </source>
</evidence>
<comment type="subcellular location">
    <subcellularLocation>
        <location evidence="1">Nucleus</location>
    </subcellularLocation>
</comment>
<dbReference type="EMBL" id="WVUK01000056">
    <property type="protein sequence ID" value="KAF7492156.1"/>
    <property type="molecule type" value="Genomic_DNA"/>
</dbReference>
<keyword evidence="4" id="KW-0547">Nucleotide-binding</keyword>
<dbReference type="InterPro" id="IPR008921">
    <property type="entry name" value="DNA_pol3_clamp-load_cplx_C"/>
</dbReference>
<dbReference type="PANTHER" id="PTHR11669:SF20">
    <property type="entry name" value="REPLICATION FACTOR C SUBUNIT 4"/>
    <property type="match status" value="1"/>
</dbReference>
<evidence type="ECO:0000256" key="6">
    <source>
        <dbReference type="ARBA" id="ARBA00023242"/>
    </source>
</evidence>
<dbReference type="Pfam" id="PF00004">
    <property type="entry name" value="AAA"/>
    <property type="match status" value="1"/>
</dbReference>
<dbReference type="InterPro" id="IPR003959">
    <property type="entry name" value="ATPase_AAA_core"/>
</dbReference>
<evidence type="ECO:0000313" key="9">
    <source>
        <dbReference type="EnsemblMetazoa" id="KAF7492156.1"/>
    </source>
</evidence>
<reference evidence="10" key="1">
    <citation type="journal article" date="2020" name="PLoS Negl. Trop. Dis.">
        <title>High-quality nuclear genome for Sarcoptes scabiei-A critical resource for a neglected parasite.</title>
        <authorList>
            <person name="Korhonen P.K."/>
            <person name="Gasser R.B."/>
            <person name="Ma G."/>
            <person name="Wang T."/>
            <person name="Stroehlein A.J."/>
            <person name="Young N.D."/>
            <person name="Ang C.S."/>
            <person name="Fernando D.D."/>
            <person name="Lu H.C."/>
            <person name="Taylor S."/>
            <person name="Reynolds S.L."/>
            <person name="Mofiz E."/>
            <person name="Najaraj S.H."/>
            <person name="Gowda H."/>
            <person name="Madugundu A."/>
            <person name="Renuse S."/>
            <person name="Holt D."/>
            <person name="Pandey A."/>
            <person name="Papenfuss A.T."/>
            <person name="Fischer K."/>
        </authorList>
    </citation>
    <scope>NUCLEOTIDE SEQUENCE [LARGE SCALE GENOMIC DNA]</scope>
</reference>
<sequence>MSMDKMDLQNQFKTWVEKYRPCSLKDVIYQNEIIDSLQNIIKNNALNLPNFLFHGPPGTGKTSAIVALSREIFRNHFKNRVLELNASDERGIQVIREKVKHFAQQTIANEPNIPSIKIIILDECDSMTKDAQSALRRIMEKYSNTTRFCLICNYLSRIIDPIVSRCSVYRFKSLRTDLIKKTLKTICENEKVQLSDDVLDTLIETSEGDLRKAITSVQTLSMIFEENEIIKIDDVLEIVGQIPQSRLESFFNSCRSNSFNSMMMEVSNIIKSGYSGLQFLNQLQHWIALADPNLLNDAQKSKICSKIAMADKYLLDGSDEYIQLLNIGSNLFEILNSNLNENLMEQ</sequence>
<dbReference type="GO" id="GO:0016887">
    <property type="term" value="F:ATP hydrolysis activity"/>
    <property type="evidence" value="ECO:0007669"/>
    <property type="project" value="InterPro"/>
</dbReference>
<evidence type="ECO:0000256" key="2">
    <source>
        <dbReference type="ARBA" id="ARBA00005378"/>
    </source>
</evidence>
<dbReference type="FunFam" id="1.20.272.10:FF:000011">
    <property type="entry name" value="Replication factor C subunit 2"/>
    <property type="match status" value="1"/>
</dbReference>
<name>A0A834RB00_SARSC</name>
<organism evidence="8">
    <name type="scientific">Sarcoptes scabiei</name>
    <name type="common">Itch mite</name>
    <name type="synonym">Acarus scabiei</name>
    <dbReference type="NCBI Taxonomy" id="52283"/>
    <lineage>
        <taxon>Eukaryota</taxon>
        <taxon>Metazoa</taxon>
        <taxon>Ecdysozoa</taxon>
        <taxon>Arthropoda</taxon>
        <taxon>Chelicerata</taxon>
        <taxon>Arachnida</taxon>
        <taxon>Acari</taxon>
        <taxon>Acariformes</taxon>
        <taxon>Sarcoptiformes</taxon>
        <taxon>Astigmata</taxon>
        <taxon>Psoroptidia</taxon>
        <taxon>Sarcoptoidea</taxon>
        <taxon>Sarcoptidae</taxon>
        <taxon>Sarcoptinae</taxon>
        <taxon>Sarcoptes</taxon>
    </lineage>
</organism>
<dbReference type="PANTHER" id="PTHR11669">
    <property type="entry name" value="REPLICATION FACTOR C / DNA POLYMERASE III GAMMA-TAU SUBUNIT"/>
    <property type="match status" value="1"/>
</dbReference>
<evidence type="ECO:0000256" key="4">
    <source>
        <dbReference type="ARBA" id="ARBA00022741"/>
    </source>
</evidence>
<proteinExistence type="inferred from homology"/>
<accession>A0A834RB00</accession>
<reference evidence="8" key="2">
    <citation type="submission" date="2020-01" db="EMBL/GenBank/DDBJ databases">
        <authorList>
            <person name="Korhonen P.K.K."/>
            <person name="Guangxu M.G."/>
            <person name="Wang T.W."/>
            <person name="Stroehlein A.J.S."/>
            <person name="Young N.D."/>
            <person name="Ang C.-S.A."/>
            <person name="Fernando D.W.F."/>
            <person name="Lu H.L."/>
            <person name="Taylor S.T."/>
            <person name="Ehtesham M.E.M."/>
            <person name="Najaraj S.H.N."/>
            <person name="Harsha G.H.G."/>
            <person name="Madugundu A.M."/>
            <person name="Renuse S.R."/>
            <person name="Holt D.H."/>
            <person name="Pandey A.P."/>
            <person name="Papenfuss A.P."/>
            <person name="Gasser R.B.G."/>
            <person name="Fischer K.F."/>
        </authorList>
    </citation>
    <scope>NUCLEOTIDE SEQUENCE</scope>
    <source>
        <strain evidence="8">SSS_KF_BRIS2020</strain>
    </source>
</reference>
<dbReference type="AlphaFoldDB" id="A0A834RB00"/>
<dbReference type="GO" id="GO:0003689">
    <property type="term" value="F:DNA clamp loader activity"/>
    <property type="evidence" value="ECO:0007669"/>
    <property type="project" value="TreeGrafter"/>
</dbReference>
<dbReference type="GO" id="GO:0006261">
    <property type="term" value="P:DNA-templated DNA replication"/>
    <property type="evidence" value="ECO:0007669"/>
    <property type="project" value="TreeGrafter"/>
</dbReference>
<dbReference type="InterPro" id="IPR047854">
    <property type="entry name" value="RFC_lid"/>
</dbReference>
<comment type="similarity">
    <text evidence="2">Belongs to the activator 1 small subunits family.</text>
</comment>
<dbReference type="NCBIfam" id="NF001679">
    <property type="entry name" value="PRK00440.1"/>
    <property type="match status" value="1"/>
</dbReference>
<gene>
    <name evidence="8" type="ORF">SSS_7105</name>
</gene>
<dbReference type="SMART" id="SM00382">
    <property type="entry name" value="AAA"/>
    <property type="match status" value="1"/>
</dbReference>
<dbReference type="Gene3D" id="1.20.272.10">
    <property type="match status" value="1"/>
</dbReference>
<evidence type="ECO:0000259" key="7">
    <source>
        <dbReference type="SMART" id="SM00382"/>
    </source>
</evidence>
<evidence type="ECO:0000256" key="3">
    <source>
        <dbReference type="ARBA" id="ARBA00022705"/>
    </source>
</evidence>
<dbReference type="Proteomes" id="UP000070412">
    <property type="component" value="Unassembled WGS sequence"/>
</dbReference>
<dbReference type="OrthoDB" id="10249205at2759"/>
<evidence type="ECO:0000313" key="8">
    <source>
        <dbReference type="EMBL" id="KAF7492156.1"/>
    </source>
</evidence>
<keyword evidence="5" id="KW-0067">ATP-binding</keyword>
<dbReference type="Pfam" id="PF08542">
    <property type="entry name" value="Rep_fac_C"/>
    <property type="match status" value="1"/>
</dbReference>
<dbReference type="CDD" id="cd00009">
    <property type="entry name" value="AAA"/>
    <property type="match status" value="1"/>
</dbReference>
<dbReference type="InterPro" id="IPR013748">
    <property type="entry name" value="Rep_factorC_C"/>
</dbReference>
<dbReference type="GO" id="GO:0005634">
    <property type="term" value="C:nucleus"/>
    <property type="evidence" value="ECO:0007669"/>
    <property type="project" value="UniProtKB-SubCell"/>
</dbReference>
<keyword evidence="6" id="KW-0539">Nucleus</keyword>
<dbReference type="SUPFAM" id="SSF52540">
    <property type="entry name" value="P-loop containing nucleoside triphosphate hydrolases"/>
    <property type="match status" value="1"/>
</dbReference>
<dbReference type="Pfam" id="PF21960">
    <property type="entry name" value="RCF1-5-like_lid"/>
    <property type="match status" value="1"/>
</dbReference>
<dbReference type="GO" id="GO:0003677">
    <property type="term" value="F:DNA binding"/>
    <property type="evidence" value="ECO:0007669"/>
    <property type="project" value="InterPro"/>
</dbReference>
<dbReference type="Gene3D" id="1.10.8.60">
    <property type="match status" value="1"/>
</dbReference>
<dbReference type="GO" id="GO:0005663">
    <property type="term" value="C:DNA replication factor C complex"/>
    <property type="evidence" value="ECO:0007669"/>
    <property type="project" value="TreeGrafter"/>
</dbReference>
<dbReference type="FunFam" id="3.40.50.300:FF:000952">
    <property type="entry name" value="Replication factor C subunit 2"/>
    <property type="match status" value="1"/>
</dbReference>
<dbReference type="EnsemblMetazoa" id="SSS_7105s_mrna">
    <property type="protein sequence ID" value="KAF7492156.1"/>
    <property type="gene ID" value="SSS_7105"/>
</dbReference>
<evidence type="ECO:0000313" key="10">
    <source>
        <dbReference type="Proteomes" id="UP000070412"/>
    </source>
</evidence>
<dbReference type="GO" id="GO:0006281">
    <property type="term" value="P:DNA repair"/>
    <property type="evidence" value="ECO:0007669"/>
    <property type="project" value="TreeGrafter"/>
</dbReference>
<feature type="domain" description="AAA+ ATPase" evidence="7">
    <location>
        <begin position="47"/>
        <end position="174"/>
    </location>
</feature>
<dbReference type="InterPro" id="IPR027417">
    <property type="entry name" value="P-loop_NTPase"/>
</dbReference>